<evidence type="ECO:0000313" key="10">
    <source>
        <dbReference type="EMBL" id="MFC5461651.1"/>
    </source>
</evidence>
<dbReference type="NCBIfam" id="TIGR03506">
    <property type="entry name" value="FlgEFG_subfam"/>
    <property type="match status" value="1"/>
</dbReference>
<evidence type="ECO:0000256" key="4">
    <source>
        <dbReference type="ARBA" id="ARBA00023143"/>
    </source>
</evidence>
<evidence type="ECO:0000259" key="6">
    <source>
        <dbReference type="Pfam" id="PF00460"/>
    </source>
</evidence>
<feature type="domain" description="Flagellar hook protein FlgE D2" evidence="8">
    <location>
        <begin position="309"/>
        <end position="392"/>
    </location>
</feature>
<evidence type="ECO:0000259" key="7">
    <source>
        <dbReference type="Pfam" id="PF06429"/>
    </source>
</evidence>
<feature type="domain" description="Flagellar basal body rod protein N-terminal" evidence="6">
    <location>
        <begin position="6"/>
        <end position="33"/>
    </location>
</feature>
<dbReference type="PANTHER" id="PTHR30435:SF1">
    <property type="entry name" value="FLAGELLAR HOOK PROTEIN FLGE"/>
    <property type="match status" value="1"/>
</dbReference>
<evidence type="ECO:0000259" key="8">
    <source>
        <dbReference type="Pfam" id="PF07559"/>
    </source>
</evidence>
<organism evidence="10 11">
    <name type="scientific">Massilia niabensis</name>
    <dbReference type="NCBI Taxonomy" id="544910"/>
    <lineage>
        <taxon>Bacteria</taxon>
        <taxon>Pseudomonadati</taxon>
        <taxon>Pseudomonadota</taxon>
        <taxon>Betaproteobacteria</taxon>
        <taxon>Burkholderiales</taxon>
        <taxon>Oxalobacteraceae</taxon>
        <taxon>Telluria group</taxon>
        <taxon>Massilia</taxon>
    </lineage>
</organism>
<evidence type="ECO:0000256" key="2">
    <source>
        <dbReference type="ARBA" id="ARBA00009677"/>
    </source>
</evidence>
<comment type="subcellular location">
    <subcellularLocation>
        <location evidence="1 5">Bacterial flagellum basal body</location>
    </subcellularLocation>
</comment>
<name>A0ABW0L8H7_9BURK</name>
<evidence type="ECO:0000256" key="3">
    <source>
        <dbReference type="ARBA" id="ARBA00019015"/>
    </source>
</evidence>
<dbReference type="Pfam" id="PF00460">
    <property type="entry name" value="Flg_bb_rod"/>
    <property type="match status" value="1"/>
</dbReference>
<dbReference type="Gene3D" id="2.60.98.20">
    <property type="entry name" value="Flagellar hook protein FlgE"/>
    <property type="match status" value="1"/>
</dbReference>
<evidence type="ECO:0000256" key="5">
    <source>
        <dbReference type="RuleBase" id="RU362116"/>
    </source>
</evidence>
<protein>
    <recommendedName>
        <fullName evidence="3 5">Flagellar hook protein FlgE</fullName>
    </recommendedName>
</protein>
<keyword evidence="10" id="KW-0282">Flagellum</keyword>
<dbReference type="InterPro" id="IPR053967">
    <property type="entry name" value="LlgE_F_G-like_D1"/>
</dbReference>
<keyword evidence="11" id="KW-1185">Reference proteome</keyword>
<dbReference type="RefSeq" id="WP_379785102.1">
    <property type="nucleotide sequence ID" value="NZ_JBHSMU010000015.1"/>
</dbReference>
<dbReference type="InterPro" id="IPR037925">
    <property type="entry name" value="FlgE/F/G-like"/>
</dbReference>
<comment type="function">
    <text evidence="5">A flexible structure which links the flagellar filament to the drive apparatus in the basal body.</text>
</comment>
<dbReference type="InterPro" id="IPR010930">
    <property type="entry name" value="Flg_bb/hook_C_dom"/>
</dbReference>
<dbReference type="PROSITE" id="PS00588">
    <property type="entry name" value="FLAGELLA_BB_ROD"/>
    <property type="match status" value="1"/>
</dbReference>
<dbReference type="InterPro" id="IPR037058">
    <property type="entry name" value="Falgellar_hook_FlgE_sf"/>
</dbReference>
<gene>
    <name evidence="10" type="ORF">ACFPN5_17720</name>
</gene>
<dbReference type="InterPro" id="IPR019776">
    <property type="entry name" value="Flagellar_basal_body_rod_CS"/>
</dbReference>
<comment type="similarity">
    <text evidence="2 5">Belongs to the flagella basal body rod proteins family.</text>
</comment>
<dbReference type="EMBL" id="JBHSMU010000015">
    <property type="protein sequence ID" value="MFC5461651.1"/>
    <property type="molecule type" value="Genomic_DNA"/>
</dbReference>
<feature type="domain" description="Flagellar hook protein FlgE D2" evidence="8">
    <location>
        <begin position="161"/>
        <end position="232"/>
    </location>
</feature>
<evidence type="ECO:0000256" key="1">
    <source>
        <dbReference type="ARBA" id="ARBA00004117"/>
    </source>
</evidence>
<keyword evidence="4 5" id="KW-0975">Bacterial flagellum</keyword>
<dbReference type="InterPro" id="IPR020013">
    <property type="entry name" value="Flagellar_FlgE/F/G"/>
</dbReference>
<sequence>MSFQQGLSGLNGAAKSLDVIGNNIANASTVGFKGSQAQFADVYASSLNGAGGMTAGIGTKVANIAQQFTQGNIESSNNSLDVAINGQGFFRTVTSGMVQYSRNGQFALDKEGFMVNAQGAKLTGYGVSANGQVLAGAPIPVQISTTDLKPVSTTKVGIEMNLDSRAAAPAVNPFDAGDPNTYNKQSPVDVYDTLGNPHVLSTFYVKNGSGTWDVYAANDGTEITNLKVAQAAQGETAEFAAVNAARSAWDAATKAIPPVAATISAALATYASAASSMVAAAAGSAGADAAAQAAIVTAGSDAARVAGYSVDQVDKAIANAVKVPAVPVGTLRFDENGALNAVDTANGGKFNIELPIFPSTGSDPTQKMEVAFTGTTQYGTSTSDKKLMQDGYTAGNLQRFSIGEEGIILGQYSNGQSKPLGQIVLANFANPNGLEPLGNNAWAESADSGTPLVGVPDSGSFGVLQSSAVETSNVDLTAELVNMITAQRVYQANAQTIKTQDSVLQTLVNLR</sequence>
<dbReference type="InterPro" id="IPR011491">
    <property type="entry name" value="FlgE_D2"/>
</dbReference>
<evidence type="ECO:0000313" key="11">
    <source>
        <dbReference type="Proteomes" id="UP001596050"/>
    </source>
</evidence>
<dbReference type="PANTHER" id="PTHR30435">
    <property type="entry name" value="FLAGELLAR PROTEIN"/>
    <property type="match status" value="1"/>
</dbReference>
<accession>A0ABW0L8H7</accession>
<proteinExistence type="inferred from homology"/>
<evidence type="ECO:0000259" key="9">
    <source>
        <dbReference type="Pfam" id="PF22692"/>
    </source>
</evidence>
<reference evidence="11" key="1">
    <citation type="journal article" date="2019" name="Int. J. Syst. Evol. Microbiol.">
        <title>The Global Catalogue of Microorganisms (GCM) 10K type strain sequencing project: providing services to taxonomists for standard genome sequencing and annotation.</title>
        <authorList>
            <consortium name="The Broad Institute Genomics Platform"/>
            <consortium name="The Broad Institute Genome Sequencing Center for Infectious Disease"/>
            <person name="Wu L."/>
            <person name="Ma J."/>
        </authorList>
    </citation>
    <scope>NUCLEOTIDE SEQUENCE [LARGE SCALE GENOMIC DNA]</scope>
    <source>
        <strain evidence="11">KACC 12649</strain>
    </source>
</reference>
<keyword evidence="10" id="KW-0966">Cell projection</keyword>
<feature type="domain" description="Flagellar basal-body/hook protein C-terminal" evidence="7">
    <location>
        <begin position="465"/>
        <end position="510"/>
    </location>
</feature>
<dbReference type="SUPFAM" id="SSF117143">
    <property type="entry name" value="Flagellar hook protein flgE"/>
    <property type="match status" value="1"/>
</dbReference>
<dbReference type="Proteomes" id="UP001596050">
    <property type="component" value="Unassembled WGS sequence"/>
</dbReference>
<dbReference type="InterPro" id="IPR001444">
    <property type="entry name" value="Flag_bb_rod_N"/>
</dbReference>
<comment type="caution">
    <text evidence="10">The sequence shown here is derived from an EMBL/GenBank/DDBJ whole genome shotgun (WGS) entry which is preliminary data.</text>
</comment>
<dbReference type="Pfam" id="PF22692">
    <property type="entry name" value="LlgE_F_G_D1"/>
    <property type="match status" value="1"/>
</dbReference>
<keyword evidence="10" id="KW-0969">Cilium</keyword>
<dbReference type="Pfam" id="PF07559">
    <property type="entry name" value="FlgE_D2"/>
    <property type="match status" value="2"/>
</dbReference>
<feature type="domain" description="Flagellar hook protein FlgE/F/G-like D1" evidence="9">
    <location>
        <begin position="83"/>
        <end position="140"/>
    </location>
</feature>
<dbReference type="Pfam" id="PF06429">
    <property type="entry name" value="Flg_bbr_C"/>
    <property type="match status" value="1"/>
</dbReference>